<sequence length="90" mass="10546">MSQERIFDRRRSASVARRGHVHAIDRDAFLRRWSLLMIASFSTREQCAVYFDVTYQTSCNWFDGLCRPYGDIVDHAVATLPRYAEIMQGR</sequence>
<evidence type="ECO:0000313" key="2">
    <source>
        <dbReference type="Proteomes" id="UP000449846"/>
    </source>
</evidence>
<name>A0A844HL86_9RHOB</name>
<accession>A0A844HL86</accession>
<gene>
    <name evidence="1" type="ORF">GL300_15805</name>
</gene>
<dbReference type="OrthoDB" id="7870010at2"/>
<evidence type="ECO:0000313" key="1">
    <source>
        <dbReference type="EMBL" id="MTH60680.1"/>
    </source>
</evidence>
<proteinExistence type="predicted"/>
<dbReference type="EMBL" id="WMIG01000009">
    <property type="protein sequence ID" value="MTH60680.1"/>
    <property type="molecule type" value="Genomic_DNA"/>
</dbReference>
<dbReference type="AlphaFoldDB" id="A0A844HL86"/>
<protein>
    <submittedName>
        <fullName evidence="1">Uncharacterized protein</fullName>
    </submittedName>
</protein>
<dbReference type="Proteomes" id="UP000449846">
    <property type="component" value="Unassembled WGS sequence"/>
</dbReference>
<keyword evidence="2" id="KW-1185">Reference proteome</keyword>
<reference evidence="1 2" key="1">
    <citation type="submission" date="2019-11" db="EMBL/GenBank/DDBJ databases">
        <authorList>
            <person name="Dong K."/>
        </authorList>
    </citation>
    <scope>NUCLEOTIDE SEQUENCE [LARGE SCALE GENOMIC DNA]</scope>
    <source>
        <strain evidence="1 2">NBRC 112902</strain>
    </source>
</reference>
<dbReference type="RefSeq" id="WP_155040616.1">
    <property type="nucleotide sequence ID" value="NZ_WMIG01000009.1"/>
</dbReference>
<organism evidence="1 2">
    <name type="scientific">Paracoccus litorisediminis</name>
    <dbReference type="NCBI Taxonomy" id="2006130"/>
    <lineage>
        <taxon>Bacteria</taxon>
        <taxon>Pseudomonadati</taxon>
        <taxon>Pseudomonadota</taxon>
        <taxon>Alphaproteobacteria</taxon>
        <taxon>Rhodobacterales</taxon>
        <taxon>Paracoccaceae</taxon>
        <taxon>Paracoccus</taxon>
    </lineage>
</organism>
<comment type="caution">
    <text evidence="1">The sequence shown here is derived from an EMBL/GenBank/DDBJ whole genome shotgun (WGS) entry which is preliminary data.</text>
</comment>